<feature type="domain" description="Heterokaryon incompatibility" evidence="2">
    <location>
        <begin position="270"/>
        <end position="391"/>
    </location>
</feature>
<dbReference type="PANTHER" id="PTHR33112">
    <property type="entry name" value="DOMAIN PROTEIN, PUTATIVE-RELATED"/>
    <property type="match status" value="1"/>
</dbReference>
<feature type="compositionally biased region" description="Polar residues" evidence="1">
    <location>
        <begin position="394"/>
        <end position="414"/>
    </location>
</feature>
<feature type="compositionally biased region" description="Basic and acidic residues" evidence="1">
    <location>
        <begin position="874"/>
        <end position="900"/>
    </location>
</feature>
<keyword evidence="4" id="KW-1185">Reference proteome</keyword>
<sequence>MHLMSSLDSQEKEIKGYTYLYRMADSDSTSATLVGSDDRSDAPQLCSSCKDLDLRIDKFVISSNTATAPDSSPAAATETPRKVRLTSGNASKVFVRVGKVQERRNICRLCELICMAVDRYSGRGAVETSADIYLTWEVDGRQRAAESDRLINRTRRIRLTWKEKDGKEETVYLVFVAPTGARRLNSDAYASKATETHFLGRGLFDTREKQALMKSWIDLCVEKHGSGCQNKHGKSSEFRLLVESTYFGVIDVIDMQLKPLPIVSGQPERYVALSYVWGGGHPSTSQKPYTTTRANVMVHIQHGGLEKAWDKLPRTIQDTILLVSRLGERYLWIDSLCIVQDSNSSWELNAKSMHLVYGNAHFTICAADGNAETGLRAVDTVLRTFEHGRHRNSRTTVHTPVPAPSNTSPVVQTSRARHRASSPFPTGSPASSITSSSQPTVVVGSHPPKTTTTTSSSSSSSSSTPRLSMAAQEMRQHETATDEANLPPLTAECLPGIRLLVTRPTEAVIQDSPWNQRGWTFQERLLSRRCLIFAEGHVYFQCRSAVISQHIFTDGGGANGWSLDWTNSPLRTLGELRRRAFWFYMKCIQLYTGRNLTKPKDVLTAFQGASWLLEERMKAPLLYGLPSSHFDLALLWMPLNRLERRRQRTLRHSSNGTSGVSSCTQDDMGNCSCRLESDGFGGKEFPSWSWSGWMGGKAEYQLSMIEGCLQNVQEWLRDHTWILWHVRDYEGNLRPLWNNELLFQDASEEVRWRGYAGRPAKSGPIFAHGRGSRRRTVGITATVGDHDGRRDRHEPHTRPMPDVYAERRYPHQRGVPRAPAEFTRPPNPFHPAGDVPDTMHGRRRRSEGTGSYTSAGWHRSSNAAYLQRLPNGYYDDRADNDGHDHDHGHNHGHDKDDGDRNAVSMIPEVNLLSRASTNEADYPARETVRHTHSPRYNPRGVSIYDYDPPRQSVSYRLPSPPPRRRSYYGGHDGFKPSNADHSVDATTATTNTSSTSSDYDDDNSSETESRSDGRSAATQDMYGRPVRPSLAGLNSTEFTGILPDNPFGVIRGPFAADGSSSGGGGGGGGGVRTAMPILQFWTWRTELLVTIRRETENTWGTQLGPGLCRCSIVDRAGDWCGAVVLPHKWIAAGREGVPLVFIALSDAKGLTADECPVWNYYIPKEKDESEWDLYFVMIVDRNRERALWERVAVGKVFQAAFGDAVWDEIKLG</sequence>
<evidence type="ECO:0000256" key="1">
    <source>
        <dbReference type="SAM" id="MobiDB-lite"/>
    </source>
</evidence>
<protein>
    <submittedName>
        <fullName evidence="3">Heterokaryon incompatibility protein-domain-containing protein</fullName>
    </submittedName>
</protein>
<evidence type="ECO:0000259" key="2">
    <source>
        <dbReference type="Pfam" id="PF06985"/>
    </source>
</evidence>
<dbReference type="Proteomes" id="UP001285441">
    <property type="component" value="Unassembled WGS sequence"/>
</dbReference>
<feature type="compositionally biased region" description="Low complexity" evidence="1">
    <location>
        <begin position="425"/>
        <end position="443"/>
    </location>
</feature>
<evidence type="ECO:0000313" key="3">
    <source>
        <dbReference type="EMBL" id="KAK3387864.1"/>
    </source>
</evidence>
<dbReference type="AlphaFoldDB" id="A0AAE0U274"/>
<accession>A0AAE0U274</accession>
<reference evidence="3" key="1">
    <citation type="journal article" date="2023" name="Mol. Phylogenet. Evol.">
        <title>Genome-scale phylogeny and comparative genomics of the fungal order Sordariales.</title>
        <authorList>
            <person name="Hensen N."/>
            <person name="Bonometti L."/>
            <person name="Westerberg I."/>
            <person name="Brannstrom I.O."/>
            <person name="Guillou S."/>
            <person name="Cros-Aarteil S."/>
            <person name="Calhoun S."/>
            <person name="Haridas S."/>
            <person name="Kuo A."/>
            <person name="Mondo S."/>
            <person name="Pangilinan J."/>
            <person name="Riley R."/>
            <person name="LaButti K."/>
            <person name="Andreopoulos B."/>
            <person name="Lipzen A."/>
            <person name="Chen C."/>
            <person name="Yan M."/>
            <person name="Daum C."/>
            <person name="Ng V."/>
            <person name="Clum A."/>
            <person name="Steindorff A."/>
            <person name="Ohm R.A."/>
            <person name="Martin F."/>
            <person name="Silar P."/>
            <person name="Natvig D.O."/>
            <person name="Lalanne C."/>
            <person name="Gautier V."/>
            <person name="Ament-Velasquez S.L."/>
            <person name="Kruys A."/>
            <person name="Hutchinson M.I."/>
            <person name="Powell A.J."/>
            <person name="Barry K."/>
            <person name="Miller A.N."/>
            <person name="Grigoriev I.V."/>
            <person name="Debuchy R."/>
            <person name="Gladieux P."/>
            <person name="Hiltunen Thoren M."/>
            <person name="Johannesson H."/>
        </authorList>
    </citation>
    <scope>NUCLEOTIDE SEQUENCE</scope>
    <source>
        <strain evidence="3">CBS 232.78</strain>
    </source>
</reference>
<evidence type="ECO:0000313" key="4">
    <source>
        <dbReference type="Proteomes" id="UP001285441"/>
    </source>
</evidence>
<organism evidence="3 4">
    <name type="scientific">Podospora didyma</name>
    <dbReference type="NCBI Taxonomy" id="330526"/>
    <lineage>
        <taxon>Eukaryota</taxon>
        <taxon>Fungi</taxon>
        <taxon>Dikarya</taxon>
        <taxon>Ascomycota</taxon>
        <taxon>Pezizomycotina</taxon>
        <taxon>Sordariomycetes</taxon>
        <taxon>Sordariomycetidae</taxon>
        <taxon>Sordariales</taxon>
        <taxon>Podosporaceae</taxon>
        <taxon>Podospora</taxon>
    </lineage>
</organism>
<name>A0AAE0U274_9PEZI</name>
<dbReference type="PANTHER" id="PTHR33112:SF12">
    <property type="entry name" value="HETEROKARYON INCOMPATIBILITY DOMAIN-CONTAINING PROTEIN"/>
    <property type="match status" value="1"/>
</dbReference>
<comment type="caution">
    <text evidence="3">The sequence shown here is derived from an EMBL/GenBank/DDBJ whole genome shotgun (WGS) entry which is preliminary data.</text>
</comment>
<proteinExistence type="predicted"/>
<feature type="compositionally biased region" description="Low complexity" evidence="1">
    <location>
        <begin position="984"/>
        <end position="997"/>
    </location>
</feature>
<reference evidence="3" key="2">
    <citation type="submission" date="2023-06" db="EMBL/GenBank/DDBJ databases">
        <authorList>
            <consortium name="Lawrence Berkeley National Laboratory"/>
            <person name="Haridas S."/>
            <person name="Hensen N."/>
            <person name="Bonometti L."/>
            <person name="Westerberg I."/>
            <person name="Brannstrom I.O."/>
            <person name="Guillou S."/>
            <person name="Cros-Aarteil S."/>
            <person name="Calhoun S."/>
            <person name="Kuo A."/>
            <person name="Mondo S."/>
            <person name="Pangilinan J."/>
            <person name="Riley R."/>
            <person name="LaButti K."/>
            <person name="Andreopoulos B."/>
            <person name="Lipzen A."/>
            <person name="Chen C."/>
            <person name="Yanf M."/>
            <person name="Daum C."/>
            <person name="Ng V."/>
            <person name="Clum A."/>
            <person name="Steindorff A."/>
            <person name="Ohm R."/>
            <person name="Martin F."/>
            <person name="Silar P."/>
            <person name="Natvig D."/>
            <person name="Lalanne C."/>
            <person name="Gautier V."/>
            <person name="Ament-velasquez S.L."/>
            <person name="Kruys A."/>
            <person name="Hutchinson M.I."/>
            <person name="Powell A.J."/>
            <person name="Barry K."/>
            <person name="Miller A.N."/>
            <person name="Grigoriev I.V."/>
            <person name="Debuchy R."/>
            <person name="Gladieux P."/>
            <person name="Thoren M.H."/>
            <person name="Johannesson H."/>
        </authorList>
    </citation>
    <scope>NUCLEOTIDE SEQUENCE</scope>
    <source>
        <strain evidence="3">CBS 232.78</strain>
    </source>
</reference>
<feature type="region of interest" description="Disordered" evidence="1">
    <location>
        <begin position="872"/>
        <end position="1029"/>
    </location>
</feature>
<dbReference type="EMBL" id="JAULSW010000003">
    <property type="protein sequence ID" value="KAK3387864.1"/>
    <property type="molecule type" value="Genomic_DNA"/>
</dbReference>
<dbReference type="InterPro" id="IPR010730">
    <property type="entry name" value="HET"/>
</dbReference>
<gene>
    <name evidence="3" type="ORF">B0H63DRAFT_165763</name>
</gene>
<feature type="region of interest" description="Disordered" evidence="1">
    <location>
        <begin position="386"/>
        <end position="488"/>
    </location>
</feature>
<feature type="region of interest" description="Disordered" evidence="1">
    <location>
        <begin position="818"/>
        <end position="856"/>
    </location>
</feature>
<feature type="compositionally biased region" description="Low complexity" evidence="1">
    <location>
        <begin position="450"/>
        <end position="464"/>
    </location>
</feature>
<dbReference type="Pfam" id="PF06985">
    <property type="entry name" value="HET"/>
    <property type="match status" value="1"/>
</dbReference>